<proteinExistence type="predicted"/>
<dbReference type="Proteomes" id="UP000075902">
    <property type="component" value="Unassembled WGS sequence"/>
</dbReference>
<protein>
    <submittedName>
        <fullName evidence="2">Uncharacterized protein</fullName>
    </submittedName>
</protein>
<feature type="compositionally biased region" description="Basic and acidic residues" evidence="1">
    <location>
        <begin position="194"/>
        <end position="220"/>
    </location>
</feature>
<feature type="region of interest" description="Disordered" evidence="1">
    <location>
        <begin position="160"/>
        <end position="259"/>
    </location>
</feature>
<keyword evidence="3" id="KW-1185">Reference proteome</keyword>
<reference evidence="3" key="1">
    <citation type="submission" date="2014-01" db="EMBL/GenBank/DDBJ databases">
        <title>The Genome Sequence of Anopheles melas CM1001059_A (V2).</title>
        <authorList>
            <consortium name="The Broad Institute Genomics Platform"/>
            <person name="Neafsey D.E."/>
            <person name="Besansky N."/>
            <person name="Howell P."/>
            <person name="Walton C."/>
            <person name="Young S.K."/>
            <person name="Zeng Q."/>
            <person name="Gargeya S."/>
            <person name="Fitzgerald M."/>
            <person name="Haas B."/>
            <person name="Abouelleil A."/>
            <person name="Allen A.W."/>
            <person name="Alvarado L."/>
            <person name="Arachchi H.M."/>
            <person name="Berlin A.M."/>
            <person name="Chapman S.B."/>
            <person name="Gainer-Dewar J."/>
            <person name="Goldberg J."/>
            <person name="Griggs A."/>
            <person name="Gujja S."/>
            <person name="Hansen M."/>
            <person name="Howarth C."/>
            <person name="Imamovic A."/>
            <person name="Ireland A."/>
            <person name="Larimer J."/>
            <person name="McCowan C."/>
            <person name="Murphy C."/>
            <person name="Pearson M."/>
            <person name="Poon T.W."/>
            <person name="Priest M."/>
            <person name="Roberts A."/>
            <person name="Saif S."/>
            <person name="Shea T."/>
            <person name="Sisk P."/>
            <person name="Sykes S."/>
            <person name="Wortman J."/>
            <person name="Nusbaum C."/>
            <person name="Birren B."/>
        </authorList>
    </citation>
    <scope>NUCLEOTIDE SEQUENCE [LARGE SCALE GENOMIC DNA]</scope>
    <source>
        <strain evidence="3">CM1001059</strain>
    </source>
</reference>
<evidence type="ECO:0000313" key="2">
    <source>
        <dbReference type="EnsemblMetazoa" id="AMEC007354-PA"/>
    </source>
</evidence>
<feature type="compositionally biased region" description="Basic and acidic residues" evidence="1">
    <location>
        <begin position="227"/>
        <end position="241"/>
    </location>
</feature>
<organism evidence="2 3">
    <name type="scientific">Anopheles melas</name>
    <dbReference type="NCBI Taxonomy" id="34690"/>
    <lineage>
        <taxon>Eukaryota</taxon>
        <taxon>Metazoa</taxon>
        <taxon>Ecdysozoa</taxon>
        <taxon>Arthropoda</taxon>
        <taxon>Hexapoda</taxon>
        <taxon>Insecta</taxon>
        <taxon>Pterygota</taxon>
        <taxon>Neoptera</taxon>
        <taxon>Endopterygota</taxon>
        <taxon>Diptera</taxon>
        <taxon>Nematocera</taxon>
        <taxon>Culicoidea</taxon>
        <taxon>Culicidae</taxon>
        <taxon>Anophelinae</taxon>
        <taxon>Anopheles</taxon>
    </lineage>
</organism>
<evidence type="ECO:0000256" key="1">
    <source>
        <dbReference type="SAM" id="MobiDB-lite"/>
    </source>
</evidence>
<sequence length="259" mass="28434">MDRSAKMGDAPEHAKDIPKKYYRYFLKGLAYYTCHMNRACTLADLQAYVFLKSLQQLSEADLTYLSNEVMEQLVACEIAEDYNGYYRLNEWLRFANGGSSSSSGQTKPLDRAFDTQLSSGSGLKRIVNFSNTVTMWPTDTVDGAAMASPLPQLEEFVPLCLDDGEKGPEGPGNASESDSDEEKSTETTVPPNDPTKKEQPAPEKEQHSDTDDSSTAKESDDGSDGEADSKTIPHKPIKQEPEGESNPDPDSGDEKPKAE</sequence>
<dbReference type="AlphaFoldDB" id="A0A182TS65"/>
<reference evidence="2" key="2">
    <citation type="submission" date="2020-05" db="UniProtKB">
        <authorList>
            <consortium name="EnsemblMetazoa"/>
        </authorList>
    </citation>
    <scope>IDENTIFICATION</scope>
    <source>
        <strain evidence="2">CM1001059</strain>
    </source>
</reference>
<dbReference type="EnsemblMetazoa" id="AMEC007354-RA">
    <property type="protein sequence ID" value="AMEC007354-PA"/>
    <property type="gene ID" value="AMEC007354"/>
</dbReference>
<accession>A0A182TS65</accession>
<dbReference type="VEuPathDB" id="VectorBase:AMEC007354"/>
<evidence type="ECO:0000313" key="3">
    <source>
        <dbReference type="Proteomes" id="UP000075902"/>
    </source>
</evidence>
<name>A0A182TS65_9DIPT</name>
<feature type="compositionally biased region" description="Acidic residues" evidence="1">
    <location>
        <begin position="242"/>
        <end position="251"/>
    </location>
</feature>